<dbReference type="AlphaFoldDB" id="A0A4Y2VL89"/>
<dbReference type="OrthoDB" id="10063284at2759"/>
<dbReference type="PANTHER" id="PTHR45749">
    <property type="match status" value="1"/>
</dbReference>
<keyword evidence="2" id="KW-1185">Reference proteome</keyword>
<reference evidence="1 2" key="1">
    <citation type="journal article" date="2019" name="Sci. Rep.">
        <title>Orb-weaving spider Araneus ventricosus genome elucidates the spidroin gene catalogue.</title>
        <authorList>
            <person name="Kono N."/>
            <person name="Nakamura H."/>
            <person name="Ohtoshi R."/>
            <person name="Moran D.A.P."/>
            <person name="Shinohara A."/>
            <person name="Yoshida Y."/>
            <person name="Fujiwara M."/>
            <person name="Mori M."/>
            <person name="Tomita M."/>
            <person name="Arakawa K."/>
        </authorList>
    </citation>
    <scope>NUCLEOTIDE SEQUENCE [LARGE SCALE GENOMIC DNA]</scope>
</reference>
<evidence type="ECO:0000313" key="1">
    <source>
        <dbReference type="EMBL" id="GBO24507.1"/>
    </source>
</evidence>
<gene>
    <name evidence="1" type="ORF">AVEN_245973_1</name>
</gene>
<organism evidence="1 2">
    <name type="scientific">Araneus ventricosus</name>
    <name type="common">Orbweaver spider</name>
    <name type="synonym">Epeira ventricosa</name>
    <dbReference type="NCBI Taxonomy" id="182803"/>
    <lineage>
        <taxon>Eukaryota</taxon>
        <taxon>Metazoa</taxon>
        <taxon>Ecdysozoa</taxon>
        <taxon>Arthropoda</taxon>
        <taxon>Chelicerata</taxon>
        <taxon>Arachnida</taxon>
        <taxon>Araneae</taxon>
        <taxon>Araneomorphae</taxon>
        <taxon>Entelegynae</taxon>
        <taxon>Araneoidea</taxon>
        <taxon>Araneidae</taxon>
        <taxon>Araneus</taxon>
    </lineage>
</organism>
<comment type="caution">
    <text evidence="1">The sequence shown here is derived from an EMBL/GenBank/DDBJ whole genome shotgun (WGS) entry which is preliminary data.</text>
</comment>
<dbReference type="Proteomes" id="UP000499080">
    <property type="component" value="Unassembled WGS sequence"/>
</dbReference>
<dbReference type="EMBL" id="BGPR01047463">
    <property type="protein sequence ID" value="GBO24507.1"/>
    <property type="molecule type" value="Genomic_DNA"/>
</dbReference>
<evidence type="ECO:0000313" key="2">
    <source>
        <dbReference type="Proteomes" id="UP000499080"/>
    </source>
</evidence>
<sequence length="283" mass="32620">MHYREKPIKNEIIGLLGSKIEEQSLKEVSKWAYYSIILDCTPDLNHVGLMTFVIRFVWCIIGAEPRMEEHFLESIPIEHSIGDSLIEKILVQLEETKNPHKNMLGQSYDDRAKKERNKSSSTILSGRCGIPRYFIANLQLLYILNLWLDNLKETCTQYNGQALKSNAVTLLELSLDKRTDASSKNLVLTLAKKVKSFKFVASLVISHTVLFKVYVISKMLQSENIDVSRAVEMIDKTRQAMVKMRSGKEFQQALVDARDLRNRIETETEFQEPEVRPLKKKEL</sequence>
<name>A0A4Y2VL89_ARAVE</name>
<proteinExistence type="predicted"/>
<accession>A0A4Y2VL89</accession>
<protein>
    <recommendedName>
        <fullName evidence="3">DUF4371 domain-containing protein</fullName>
    </recommendedName>
</protein>
<evidence type="ECO:0008006" key="3">
    <source>
        <dbReference type="Google" id="ProtNLM"/>
    </source>
</evidence>
<dbReference type="PANTHER" id="PTHR45749:SF21">
    <property type="entry name" value="DUF4371 DOMAIN-CONTAINING PROTEIN"/>
    <property type="match status" value="1"/>
</dbReference>